<dbReference type="InterPro" id="IPR036278">
    <property type="entry name" value="Sialidase_sf"/>
</dbReference>
<proteinExistence type="predicted"/>
<dbReference type="Pfam" id="PF25852">
    <property type="entry name" value="DUF6242_C"/>
    <property type="match status" value="1"/>
</dbReference>
<accession>A0A3B0TCR1</accession>
<dbReference type="InterPro" id="IPR013783">
    <property type="entry name" value="Ig-like_fold"/>
</dbReference>
<dbReference type="Gene3D" id="2.60.40.10">
    <property type="entry name" value="Immunoglobulins"/>
    <property type="match status" value="1"/>
</dbReference>
<evidence type="ECO:0000256" key="1">
    <source>
        <dbReference type="ARBA" id="ARBA00022441"/>
    </source>
</evidence>
<dbReference type="SUPFAM" id="SSF50939">
    <property type="entry name" value="Sialidases"/>
    <property type="match status" value="1"/>
</dbReference>
<keyword evidence="1" id="KW-0880">Kelch repeat</keyword>
<dbReference type="EMBL" id="UOEL01000120">
    <property type="protein sequence ID" value="VAW14670.1"/>
    <property type="molecule type" value="Genomic_DNA"/>
</dbReference>
<keyword evidence="2" id="KW-0677">Repeat</keyword>
<organism evidence="4">
    <name type="scientific">hydrothermal vent metagenome</name>
    <dbReference type="NCBI Taxonomy" id="652676"/>
    <lineage>
        <taxon>unclassified sequences</taxon>
        <taxon>metagenomes</taxon>
        <taxon>ecological metagenomes</taxon>
    </lineage>
</organism>
<dbReference type="PANTHER" id="PTHR46376:SF1">
    <property type="entry name" value="LEUCINE-ZIPPER-LIKE TRANSCRIPTIONAL REGULATOR 1"/>
    <property type="match status" value="1"/>
</dbReference>
<evidence type="ECO:0000256" key="2">
    <source>
        <dbReference type="ARBA" id="ARBA00022737"/>
    </source>
</evidence>
<dbReference type="SUPFAM" id="SSF117281">
    <property type="entry name" value="Kelch motif"/>
    <property type="match status" value="1"/>
</dbReference>
<evidence type="ECO:0000259" key="3">
    <source>
        <dbReference type="Pfam" id="PF25852"/>
    </source>
</evidence>
<dbReference type="PANTHER" id="PTHR46376">
    <property type="entry name" value="LEUCINE-ZIPPER-LIKE TRANSCRIPTIONAL REGULATOR 1"/>
    <property type="match status" value="1"/>
</dbReference>
<dbReference type="InterPro" id="IPR015915">
    <property type="entry name" value="Kelch-typ_b-propeller"/>
</dbReference>
<dbReference type="GO" id="GO:0005794">
    <property type="term" value="C:Golgi apparatus"/>
    <property type="evidence" value="ECO:0007669"/>
    <property type="project" value="TreeGrafter"/>
</dbReference>
<dbReference type="InterPro" id="IPR058667">
    <property type="entry name" value="DUF6242_C"/>
</dbReference>
<dbReference type="AlphaFoldDB" id="A0A3B0TCR1"/>
<name>A0A3B0TCR1_9ZZZZ</name>
<sequence>MKTTKKAMLLAMSVLVLQCSKDDGPTPPAPEPENQAPGAFALLQVADNGTDVDLQPTFSWNTSTDPDGDVVKYDVYLGQEADPATKIASGLGTASFALNDRLSLIEQYYWKVVAKDGKGKEAQSGTFGFTTRNLKIPSAPVMANAAFSPRQSPTVVVGDNKLWLVGGFDGTNFKNDVWSSSDGVNWTEVTAAAAFPERNRHSSVVFNDRLWVFGGVSGGPTGIKNDVWSSDDGADWKQVNQNTPFKARDRHTTVVFKDLIWLIGGLDKSFSHLNDILSTEDGLLWAGSTAPFSARSSHACVVFNDKIWVIGGKDDTGRRNDVWNSSDGVNWIEVTPAAAFSPRSEHKVEVYDNKMWLIGGYDGDHKNDVWYSEDGINWVKPSIANNIPARAFFETTVFNDKIWLIGGISGSTRLNDVWAFD</sequence>
<reference evidence="4" key="1">
    <citation type="submission" date="2018-06" db="EMBL/GenBank/DDBJ databases">
        <authorList>
            <person name="Zhirakovskaya E."/>
        </authorList>
    </citation>
    <scope>NUCLEOTIDE SEQUENCE</scope>
</reference>
<gene>
    <name evidence="4" type="ORF">MNBD_BACTEROID03-629</name>
</gene>
<dbReference type="Pfam" id="PF24681">
    <property type="entry name" value="Kelch_KLHDC2_KLHL20_DRC7"/>
    <property type="match status" value="1"/>
</dbReference>
<evidence type="ECO:0000313" key="4">
    <source>
        <dbReference type="EMBL" id="VAW14670.1"/>
    </source>
</evidence>
<dbReference type="Gene3D" id="2.120.10.80">
    <property type="entry name" value="Kelch-type beta propeller"/>
    <property type="match status" value="2"/>
</dbReference>
<dbReference type="InterPro" id="IPR051568">
    <property type="entry name" value="LZTR1/Attractin"/>
</dbReference>
<feature type="domain" description="DUF6242" evidence="3">
    <location>
        <begin position="305"/>
        <end position="418"/>
    </location>
</feature>
<protein>
    <recommendedName>
        <fullName evidence="3">DUF6242 domain-containing protein</fullName>
    </recommendedName>
</protein>